<dbReference type="Proteomes" id="UP000297245">
    <property type="component" value="Unassembled WGS sequence"/>
</dbReference>
<evidence type="ECO:0000313" key="3">
    <source>
        <dbReference type="Proteomes" id="UP000297245"/>
    </source>
</evidence>
<accession>A0A4V4HE73</accession>
<reference evidence="1 3" key="1">
    <citation type="journal article" date="2019" name="Nat. Ecol. Evol.">
        <title>Megaphylogeny resolves global patterns of mushroom evolution.</title>
        <authorList>
            <person name="Varga T."/>
            <person name="Krizsan K."/>
            <person name="Foldi C."/>
            <person name="Dima B."/>
            <person name="Sanchez-Garcia M."/>
            <person name="Sanchez-Ramirez S."/>
            <person name="Szollosi G.J."/>
            <person name="Szarkandi J.G."/>
            <person name="Papp V."/>
            <person name="Albert L."/>
            <person name="Andreopoulos W."/>
            <person name="Angelini C."/>
            <person name="Antonin V."/>
            <person name="Barry K.W."/>
            <person name="Bougher N.L."/>
            <person name="Buchanan P."/>
            <person name="Buyck B."/>
            <person name="Bense V."/>
            <person name="Catcheside P."/>
            <person name="Chovatia M."/>
            <person name="Cooper J."/>
            <person name="Damon W."/>
            <person name="Desjardin D."/>
            <person name="Finy P."/>
            <person name="Geml J."/>
            <person name="Haridas S."/>
            <person name="Hughes K."/>
            <person name="Justo A."/>
            <person name="Karasinski D."/>
            <person name="Kautmanova I."/>
            <person name="Kiss B."/>
            <person name="Kocsube S."/>
            <person name="Kotiranta H."/>
            <person name="LaButti K.M."/>
            <person name="Lechner B.E."/>
            <person name="Liimatainen K."/>
            <person name="Lipzen A."/>
            <person name="Lukacs Z."/>
            <person name="Mihaltcheva S."/>
            <person name="Morgado L.N."/>
            <person name="Niskanen T."/>
            <person name="Noordeloos M.E."/>
            <person name="Ohm R.A."/>
            <person name="Ortiz-Santana B."/>
            <person name="Ovrebo C."/>
            <person name="Racz N."/>
            <person name="Riley R."/>
            <person name="Savchenko A."/>
            <person name="Shiryaev A."/>
            <person name="Soop K."/>
            <person name="Spirin V."/>
            <person name="Szebenyi C."/>
            <person name="Tomsovsky M."/>
            <person name="Tulloss R.E."/>
            <person name="Uehling J."/>
            <person name="Grigoriev I.V."/>
            <person name="Vagvolgyi C."/>
            <person name="Papp T."/>
            <person name="Martin F.M."/>
            <person name="Miettinen O."/>
            <person name="Hibbett D.S."/>
            <person name="Nagy L.G."/>
        </authorList>
    </citation>
    <scope>NUCLEOTIDE SEQUENCE [LARGE SCALE GENOMIC DNA]</scope>
    <source>
        <strain evidence="1 3">CBS 962.96</strain>
    </source>
</reference>
<dbReference type="AlphaFoldDB" id="A0A4V4HE73"/>
<dbReference type="EMBL" id="ML179074">
    <property type="protein sequence ID" value="THV02698.1"/>
    <property type="molecule type" value="Genomic_DNA"/>
</dbReference>
<name>A0A4V4HE73_DENBC</name>
<gene>
    <name evidence="1" type="ORF">K435DRAFT_558094</name>
    <name evidence="2" type="ORF">K435DRAFT_567779</name>
</gene>
<evidence type="ECO:0000313" key="2">
    <source>
        <dbReference type="EMBL" id="THV02698.1"/>
    </source>
</evidence>
<evidence type="ECO:0000313" key="1">
    <source>
        <dbReference type="EMBL" id="THU90055.1"/>
    </source>
</evidence>
<keyword evidence="3" id="KW-1185">Reference proteome</keyword>
<sequence>MLGVPVEFVEWMRRRYAGRKTTLAFDDFVSDLFNVFGGEDQGDPFSAIGYVAYAAGALAAMRALARTRGYAFMDDLAALVWGETFEEVHLRMERLMKDAGGVMDWADLHNCSFGTDKFKLVD</sequence>
<feature type="non-terminal residue" evidence="1">
    <location>
        <position position="122"/>
    </location>
</feature>
<dbReference type="EMBL" id="ML179347">
    <property type="protein sequence ID" value="THU90055.1"/>
    <property type="molecule type" value="Genomic_DNA"/>
</dbReference>
<organism evidence="1 3">
    <name type="scientific">Dendrothele bispora (strain CBS 962.96)</name>
    <dbReference type="NCBI Taxonomy" id="1314807"/>
    <lineage>
        <taxon>Eukaryota</taxon>
        <taxon>Fungi</taxon>
        <taxon>Dikarya</taxon>
        <taxon>Basidiomycota</taxon>
        <taxon>Agaricomycotina</taxon>
        <taxon>Agaricomycetes</taxon>
        <taxon>Agaricomycetidae</taxon>
        <taxon>Agaricales</taxon>
        <taxon>Agaricales incertae sedis</taxon>
        <taxon>Dendrothele</taxon>
    </lineage>
</organism>
<evidence type="ECO:0008006" key="4">
    <source>
        <dbReference type="Google" id="ProtNLM"/>
    </source>
</evidence>
<proteinExistence type="predicted"/>
<protein>
    <recommendedName>
        <fullName evidence="4">Reverse transcriptase domain-containing protein</fullName>
    </recommendedName>
</protein>
<dbReference type="OrthoDB" id="3044497at2759"/>